<gene>
    <name evidence="3" type="ORF">F4X82_03615</name>
</gene>
<evidence type="ECO:0000313" key="4">
    <source>
        <dbReference type="Proteomes" id="UP000449092"/>
    </source>
</evidence>
<keyword evidence="1" id="KW-0472">Membrane</keyword>
<keyword evidence="1" id="KW-1133">Transmembrane helix</keyword>
<sequence length="563" mass="63219">MDKPTTKHKFPVLKMWQAALLAFVLLTGAIVFTYFSRGDFIRDDIHLIIDAPASIEGGSTTPIEVALYNGSTSVIEDIRIAIHLPEELVFDDGMRLKSATIDSLHPGREHRIATNISAISTDKTVKVEARADYSPQDINVRYSTKESENIIIGSLDAEVEIDIPKEVYIQEKLEGVIRITPRSSLDKASLYARIIAPEEFEIEHSMPDFDRELAWRLDDVKRGEKKDLNFTGTWKGDSNSFSLTVEVGHYRGLDFLPLFATQQAVRVTSSPLLVEVAKRGNSKNVKSGSEVVLDIIVKNKGDVDMSNVVVSAVLPEEFVDIQTATGGYGSQKNNNEISWGYLTMNTFRVLPQQQEVRAILSFSVRDFERLASDQRKDFLIEVEARASLEKRGELRQTAQQELSLTGNPQFSQRVTHSSQYFPANGPIPPVVGEETSFVVYWRIHNSLSALNNVKVIARLPDNVDFGGSVYPVRQDSLFYDEEKKEVVWELDTLDPFFYDEISFAVWVIPRSEHEGNLVQILQPTSFRALDAEAKDVIEQVLPSVDSSLPDDENISRTDGIVTF</sequence>
<comment type="caution">
    <text evidence="3">The sequence shown here is derived from an EMBL/GenBank/DDBJ whole genome shotgun (WGS) entry which is preliminary data.</text>
</comment>
<dbReference type="AlphaFoldDB" id="A0A845DK71"/>
<keyword evidence="1" id="KW-0812">Transmembrane</keyword>
<dbReference type="EMBL" id="VXOY01000032">
    <property type="protein sequence ID" value="MYE38576.1"/>
    <property type="molecule type" value="Genomic_DNA"/>
</dbReference>
<evidence type="ECO:0000256" key="1">
    <source>
        <dbReference type="SAM" id="Phobius"/>
    </source>
</evidence>
<organism evidence="3 4">
    <name type="scientific">Candidatus Spechtbacteria bacterium SB0662_bin_43</name>
    <dbReference type="NCBI Taxonomy" id="2604897"/>
    <lineage>
        <taxon>Bacteria</taxon>
        <taxon>Candidatus Spechtiibacteriota</taxon>
    </lineage>
</organism>
<dbReference type="Pfam" id="PF01345">
    <property type="entry name" value="DUF11"/>
    <property type="match status" value="1"/>
</dbReference>
<feature type="domain" description="DUF11" evidence="2">
    <location>
        <begin position="274"/>
        <end position="344"/>
    </location>
</feature>
<reference evidence="3 4" key="1">
    <citation type="submission" date="2019-09" db="EMBL/GenBank/DDBJ databases">
        <title>Characterisation of the sponge microbiome using genome-centric metagenomics.</title>
        <authorList>
            <person name="Engelberts J.P."/>
            <person name="Robbins S.J."/>
            <person name="De Goeij J.M."/>
            <person name="Aranda M."/>
            <person name="Bell S.C."/>
            <person name="Webster N.S."/>
        </authorList>
    </citation>
    <scope>NUCLEOTIDE SEQUENCE [LARGE SCALE GENOMIC DNA]</scope>
    <source>
        <strain evidence="3">SB0662_bin_43</strain>
    </source>
</reference>
<accession>A0A845DK71</accession>
<feature type="transmembrane region" description="Helical" evidence="1">
    <location>
        <begin position="12"/>
        <end position="35"/>
    </location>
</feature>
<evidence type="ECO:0000313" key="3">
    <source>
        <dbReference type="EMBL" id="MYE38576.1"/>
    </source>
</evidence>
<name>A0A845DK71_9BACT</name>
<evidence type="ECO:0000259" key="2">
    <source>
        <dbReference type="Pfam" id="PF01345"/>
    </source>
</evidence>
<protein>
    <recommendedName>
        <fullName evidence="2">DUF11 domain-containing protein</fullName>
    </recommendedName>
</protein>
<proteinExistence type="predicted"/>
<dbReference type="Proteomes" id="UP000449092">
    <property type="component" value="Unassembled WGS sequence"/>
</dbReference>
<dbReference type="InterPro" id="IPR001434">
    <property type="entry name" value="OmcB-like_DUF11"/>
</dbReference>